<accession>A0A9N9MX78</accession>
<name>A0A9N9MX78_9CUCU</name>
<gene>
    <name evidence="1" type="ORF">CEUTPL_LOCUS12735</name>
</gene>
<evidence type="ECO:0000313" key="1">
    <source>
        <dbReference type="EMBL" id="CAG9772318.1"/>
    </source>
</evidence>
<evidence type="ECO:0000313" key="2">
    <source>
        <dbReference type="Proteomes" id="UP001152799"/>
    </source>
</evidence>
<dbReference type="AlphaFoldDB" id="A0A9N9MX78"/>
<organism evidence="1 2">
    <name type="scientific">Ceutorhynchus assimilis</name>
    <name type="common">cabbage seed weevil</name>
    <dbReference type="NCBI Taxonomy" id="467358"/>
    <lineage>
        <taxon>Eukaryota</taxon>
        <taxon>Metazoa</taxon>
        <taxon>Ecdysozoa</taxon>
        <taxon>Arthropoda</taxon>
        <taxon>Hexapoda</taxon>
        <taxon>Insecta</taxon>
        <taxon>Pterygota</taxon>
        <taxon>Neoptera</taxon>
        <taxon>Endopterygota</taxon>
        <taxon>Coleoptera</taxon>
        <taxon>Polyphaga</taxon>
        <taxon>Cucujiformia</taxon>
        <taxon>Curculionidae</taxon>
        <taxon>Ceutorhynchinae</taxon>
        <taxon>Ceutorhynchus</taxon>
    </lineage>
</organism>
<dbReference type="EMBL" id="OU892284">
    <property type="protein sequence ID" value="CAG9772318.1"/>
    <property type="molecule type" value="Genomic_DNA"/>
</dbReference>
<keyword evidence="2" id="KW-1185">Reference proteome</keyword>
<proteinExistence type="predicted"/>
<reference evidence="1" key="1">
    <citation type="submission" date="2022-01" db="EMBL/GenBank/DDBJ databases">
        <authorList>
            <person name="King R."/>
        </authorList>
    </citation>
    <scope>NUCLEOTIDE SEQUENCE</scope>
</reference>
<protein>
    <submittedName>
        <fullName evidence="1">Uncharacterized protein</fullName>
    </submittedName>
</protein>
<dbReference type="Proteomes" id="UP001152799">
    <property type="component" value="Chromosome 8"/>
</dbReference>
<sequence>MRFFPFFLHAKSFKISPSLVFQENFESLFLINSVIEG</sequence>